<gene>
    <name evidence="2" type="ORF">GNI_015260</name>
</gene>
<evidence type="ECO:0000256" key="1">
    <source>
        <dbReference type="SAM" id="MobiDB-lite"/>
    </source>
</evidence>
<accession>A0A023BCH2</accession>
<keyword evidence="3" id="KW-1185">Reference proteome</keyword>
<dbReference type="AlphaFoldDB" id="A0A023BCH2"/>
<evidence type="ECO:0000313" key="3">
    <source>
        <dbReference type="Proteomes" id="UP000019763"/>
    </source>
</evidence>
<dbReference type="EMBL" id="AFNH02000111">
    <property type="protein sequence ID" value="EZG83080.1"/>
    <property type="molecule type" value="Genomic_DNA"/>
</dbReference>
<dbReference type="GeneID" id="22910825"/>
<feature type="region of interest" description="Disordered" evidence="1">
    <location>
        <begin position="69"/>
        <end position="174"/>
    </location>
</feature>
<reference evidence="2" key="1">
    <citation type="submission" date="2013-12" db="EMBL/GenBank/DDBJ databases">
        <authorList>
            <person name="Omoto C.K."/>
            <person name="Sibley D."/>
            <person name="Venepally P."/>
            <person name="Hadjithomas M."/>
            <person name="Karamycheva S."/>
            <person name="Brunk B."/>
            <person name="Roos D."/>
            <person name="Caler E."/>
            <person name="Lorenzi H."/>
        </authorList>
    </citation>
    <scope>NUCLEOTIDE SEQUENCE</scope>
</reference>
<dbReference type="VEuPathDB" id="CryptoDB:GNI_015260"/>
<protein>
    <submittedName>
        <fullName evidence="2">Uncharacterized protein</fullName>
    </submittedName>
</protein>
<name>A0A023BCH2_GRENI</name>
<dbReference type="RefSeq" id="XP_011128961.1">
    <property type="nucleotide sequence ID" value="XM_011130659.1"/>
</dbReference>
<sequence>MRELASLLECRKQQRREWSELTSSPGSSPEGGRGSPEPRRVEQSPARPHRRWKSGCRPCDFELRNIASEIITSPATRNAAAHEAETRRYGGSPLKQVASMDDSSSRKRQYYNRQICRANSYKTPPAATSPPPLKPEPEFGTHPPTQRTGRSLTRPKAILSPDDCEVTSQHTRIK</sequence>
<evidence type="ECO:0000313" key="2">
    <source>
        <dbReference type="EMBL" id="EZG83080.1"/>
    </source>
</evidence>
<feature type="region of interest" description="Disordered" evidence="1">
    <location>
        <begin position="14"/>
        <end position="56"/>
    </location>
</feature>
<proteinExistence type="predicted"/>
<dbReference type="Proteomes" id="UP000019763">
    <property type="component" value="Unassembled WGS sequence"/>
</dbReference>
<organism evidence="2 3">
    <name type="scientific">Gregarina niphandrodes</name>
    <name type="common">Septate eugregarine</name>
    <dbReference type="NCBI Taxonomy" id="110365"/>
    <lineage>
        <taxon>Eukaryota</taxon>
        <taxon>Sar</taxon>
        <taxon>Alveolata</taxon>
        <taxon>Apicomplexa</taxon>
        <taxon>Conoidasida</taxon>
        <taxon>Gregarinasina</taxon>
        <taxon>Eugregarinorida</taxon>
        <taxon>Gregarinidae</taxon>
        <taxon>Gregarina</taxon>
    </lineage>
</organism>
<comment type="caution">
    <text evidence="2">The sequence shown here is derived from an EMBL/GenBank/DDBJ whole genome shotgun (WGS) entry which is preliminary data.</text>
</comment>